<dbReference type="AlphaFoldDB" id="A0A922LKC3"/>
<dbReference type="GeneID" id="24591208"/>
<protein>
    <submittedName>
        <fullName evidence="1">Uncharacterized protein</fullName>
    </submittedName>
</protein>
<sequence length="139" mass="16156">MSLNNKHGECVDNVALKLYKKKELDVATEHDKPSTNIMHEKVLTIRTLRLYKKKELNVATEHDKPSTNIMHVQYLFVIFLITLDVILSQAATGPSEDEVVEKFEEIKATKEFQKAKEKVIESLSDRIDKYVLDHFRKNQ</sequence>
<organism evidence="1 2">
    <name type="scientific">Schistosoma haematobium</name>
    <name type="common">Blood fluke</name>
    <dbReference type="NCBI Taxonomy" id="6185"/>
    <lineage>
        <taxon>Eukaryota</taxon>
        <taxon>Metazoa</taxon>
        <taxon>Spiralia</taxon>
        <taxon>Lophotrochozoa</taxon>
        <taxon>Platyhelminthes</taxon>
        <taxon>Trematoda</taxon>
        <taxon>Digenea</taxon>
        <taxon>Strigeidida</taxon>
        <taxon>Schistosomatoidea</taxon>
        <taxon>Schistosomatidae</taxon>
        <taxon>Schistosoma</taxon>
    </lineage>
</organism>
<dbReference type="KEGG" id="shx:MS3_00010623"/>
<reference evidence="1" key="1">
    <citation type="journal article" date="2012" name="Nat. Genet.">
        <title>Whole-genome sequence of Schistosoma haematobium.</title>
        <authorList>
            <person name="Young N.D."/>
            <person name="Jex A.R."/>
            <person name="Li B."/>
            <person name="Liu S."/>
            <person name="Yang L."/>
            <person name="Xiong Z."/>
            <person name="Li Y."/>
            <person name="Cantacessi C."/>
            <person name="Hall R.S."/>
            <person name="Xu X."/>
            <person name="Chen F."/>
            <person name="Wu X."/>
            <person name="Zerlotini A."/>
            <person name="Oliveira G."/>
            <person name="Hofmann A."/>
            <person name="Zhang G."/>
            <person name="Fang X."/>
            <person name="Kang Y."/>
            <person name="Campbell B.E."/>
            <person name="Loukas A."/>
            <person name="Ranganathan S."/>
            <person name="Rollinson D."/>
            <person name="Rinaldi G."/>
            <person name="Brindley P.J."/>
            <person name="Yang H."/>
            <person name="Wang J."/>
            <person name="Wang J."/>
            <person name="Gasser R.B."/>
        </authorList>
    </citation>
    <scope>NUCLEOTIDE SEQUENCE</scope>
</reference>
<reference evidence="1" key="2">
    <citation type="journal article" date="2019" name="Gigascience">
        <title>High-quality Schistosoma haematobium genome achieved by single-molecule and long-range sequencing.</title>
        <authorList>
            <person name="Stroehlein A.J."/>
            <person name="Korhonen P.K."/>
            <person name="Chong T.M."/>
            <person name="Lim Y.L."/>
            <person name="Chan K.G."/>
            <person name="Webster B."/>
            <person name="Rollinson D."/>
            <person name="Brindley P.J."/>
            <person name="Gasser R.B."/>
            <person name="Young N.D."/>
        </authorList>
    </citation>
    <scope>NUCLEOTIDE SEQUENCE</scope>
</reference>
<reference evidence="1" key="4">
    <citation type="journal article" date="2022" name="PLoS Pathog.">
        <title>Chromosome-level genome of Schistosoma haematobium underpins genome-wide explorations of molecular variation.</title>
        <authorList>
            <person name="Stroehlein A.J."/>
            <person name="Korhonen P.K."/>
            <person name="Lee V.V."/>
            <person name="Ralph S.A."/>
            <person name="Mentink-Kane M."/>
            <person name="You H."/>
            <person name="McManus D.P."/>
            <person name="Tchuente L.T."/>
            <person name="Stothard J.R."/>
            <person name="Kaur P."/>
            <person name="Dudchenko O."/>
            <person name="Aiden E.L."/>
            <person name="Yang B."/>
            <person name="Yang H."/>
            <person name="Emery A.M."/>
            <person name="Webster B.L."/>
            <person name="Brindley P.J."/>
            <person name="Rollinson D."/>
            <person name="Chang B.C.H."/>
            <person name="Gasser R.B."/>
            <person name="Young N.D."/>
        </authorList>
    </citation>
    <scope>NUCLEOTIDE SEQUENCE</scope>
</reference>
<evidence type="ECO:0000313" key="2">
    <source>
        <dbReference type="Proteomes" id="UP000471633"/>
    </source>
</evidence>
<name>A0A922LKC3_SCHHA</name>
<dbReference type="Proteomes" id="UP000471633">
    <property type="component" value="Unassembled WGS sequence"/>
</dbReference>
<dbReference type="CTD" id="24591208"/>
<accession>A0A922LKC3</accession>
<comment type="caution">
    <text evidence="1">The sequence shown here is derived from an EMBL/GenBank/DDBJ whole genome shotgun (WGS) entry which is preliminary data.</text>
</comment>
<keyword evidence="2" id="KW-1185">Reference proteome</keyword>
<dbReference type="EMBL" id="AMPZ03000003">
    <property type="protein sequence ID" value="KAH9587836.1"/>
    <property type="molecule type" value="Genomic_DNA"/>
</dbReference>
<evidence type="ECO:0000313" key="1">
    <source>
        <dbReference type="EMBL" id="KAH9587836.1"/>
    </source>
</evidence>
<gene>
    <name evidence="1" type="ORF">MS3_00010623</name>
</gene>
<proteinExistence type="predicted"/>
<dbReference type="RefSeq" id="XP_051069479.1">
    <property type="nucleotide sequence ID" value="XM_051219009.1"/>
</dbReference>
<reference evidence="1" key="3">
    <citation type="submission" date="2021-06" db="EMBL/GenBank/DDBJ databases">
        <title>Chromosome-level genome assembly for S. haematobium.</title>
        <authorList>
            <person name="Stroehlein A.J."/>
        </authorList>
    </citation>
    <scope>NUCLEOTIDE SEQUENCE</scope>
</reference>